<reference evidence="1 2" key="1">
    <citation type="submission" date="2020-07" db="EMBL/GenBank/DDBJ databases">
        <title>Sequencing the genomes of 1000 actinobacteria strains.</title>
        <authorList>
            <person name="Klenk H.-P."/>
        </authorList>
    </citation>
    <scope>NUCLEOTIDE SEQUENCE [LARGE SCALE GENOMIC DNA]</scope>
    <source>
        <strain evidence="1 2">DSM 26341</strain>
    </source>
</reference>
<protein>
    <submittedName>
        <fullName evidence="1">Uncharacterized protein</fullName>
    </submittedName>
</protein>
<dbReference type="AlphaFoldDB" id="A0A7Z0IHJ2"/>
<name>A0A7Z0IHJ2_9MICO</name>
<evidence type="ECO:0000313" key="1">
    <source>
        <dbReference type="EMBL" id="NYI67788.1"/>
    </source>
</evidence>
<dbReference type="RefSeq" id="WP_179428016.1">
    <property type="nucleotide sequence ID" value="NZ_JACBZP010000001.1"/>
</dbReference>
<accession>A0A7Z0IHJ2</accession>
<evidence type="ECO:0000313" key="2">
    <source>
        <dbReference type="Proteomes" id="UP000539111"/>
    </source>
</evidence>
<organism evidence="1 2">
    <name type="scientific">Spelaeicoccus albus</name>
    <dbReference type="NCBI Taxonomy" id="1280376"/>
    <lineage>
        <taxon>Bacteria</taxon>
        <taxon>Bacillati</taxon>
        <taxon>Actinomycetota</taxon>
        <taxon>Actinomycetes</taxon>
        <taxon>Micrococcales</taxon>
        <taxon>Brevibacteriaceae</taxon>
        <taxon>Spelaeicoccus</taxon>
    </lineage>
</organism>
<keyword evidence="2" id="KW-1185">Reference proteome</keyword>
<proteinExistence type="predicted"/>
<sequence length="60" mass="6354">MQEGVPHTRPAPGTKTTAIYGTTTNADGWIHNTYFSALTHAKHTGKTIHDKTSHAPPGGS</sequence>
<dbReference type="Proteomes" id="UP000539111">
    <property type="component" value="Unassembled WGS sequence"/>
</dbReference>
<dbReference type="EMBL" id="JACBZP010000001">
    <property type="protein sequence ID" value="NYI67788.1"/>
    <property type="molecule type" value="Genomic_DNA"/>
</dbReference>
<comment type="caution">
    <text evidence="1">The sequence shown here is derived from an EMBL/GenBank/DDBJ whole genome shotgun (WGS) entry which is preliminary data.</text>
</comment>
<gene>
    <name evidence="1" type="ORF">BJY26_002094</name>
</gene>